<dbReference type="AlphaFoldDB" id="A3V9Y7"/>
<dbReference type="InterPro" id="IPR016084">
    <property type="entry name" value="Haem_Oase-like_multi-hlx"/>
</dbReference>
<evidence type="ECO:0000313" key="2">
    <source>
        <dbReference type="Proteomes" id="UP000002931"/>
    </source>
</evidence>
<evidence type="ECO:0000313" key="1">
    <source>
        <dbReference type="EMBL" id="EAQ14728.1"/>
    </source>
</evidence>
<dbReference type="Gene3D" id="1.20.910.10">
    <property type="entry name" value="Heme oxygenase-like"/>
    <property type="match status" value="1"/>
</dbReference>
<organism evidence="1 2">
    <name type="scientific">Maritimibacter alkaliphilus HTCC2654</name>
    <dbReference type="NCBI Taxonomy" id="314271"/>
    <lineage>
        <taxon>Bacteria</taxon>
        <taxon>Pseudomonadati</taxon>
        <taxon>Pseudomonadota</taxon>
        <taxon>Alphaproteobacteria</taxon>
        <taxon>Rhodobacterales</taxon>
        <taxon>Roseobacteraceae</taxon>
        <taxon>Maritimibacter</taxon>
    </lineage>
</organism>
<dbReference type="EMBL" id="AAMT01000001">
    <property type="protein sequence ID" value="EAQ14728.1"/>
    <property type="molecule type" value="Genomic_DNA"/>
</dbReference>
<dbReference type="Proteomes" id="UP000002931">
    <property type="component" value="Unassembled WGS sequence"/>
</dbReference>
<gene>
    <name evidence="1" type="ORF">RB2654_19133</name>
</gene>
<protein>
    <recommendedName>
        <fullName evidence="3">Heme oxygenase</fullName>
    </recommendedName>
</protein>
<dbReference type="eggNOG" id="ENOG5032YJM">
    <property type="taxonomic scope" value="Bacteria"/>
</dbReference>
<proteinExistence type="predicted"/>
<comment type="caution">
    <text evidence="1">The sequence shown here is derived from an EMBL/GenBank/DDBJ whole genome shotgun (WGS) entry which is preliminary data.</text>
</comment>
<name>A3V9Y7_9RHOB</name>
<keyword evidence="2" id="KW-1185">Reference proteome</keyword>
<evidence type="ECO:0008006" key="3">
    <source>
        <dbReference type="Google" id="ProtNLM"/>
    </source>
</evidence>
<accession>A3V9Y7</accession>
<dbReference type="SUPFAM" id="SSF48613">
    <property type="entry name" value="Heme oxygenase-like"/>
    <property type="match status" value="1"/>
</dbReference>
<dbReference type="HOGENOM" id="CLU_102535_0_0_5"/>
<dbReference type="STRING" id="314271.RB2654_19133"/>
<sequence>MTLREMTREDHDASERFFAPFMDAPQAYMAPFLAAQHAALSAIRDATAGSGAPEIAVILPDLIDRLAKDCADLSQRAPVVQATRPLSGLAGAYLVLGSQMGVDAMRVRATRAGIAPLPRFFQPTDRRSQWAAVCAKLGDMDPDSDAARRLIDDTRAGYALYAQAGRLTFAKAAT</sequence>
<reference evidence="1 2" key="1">
    <citation type="journal article" date="2010" name="J. Bacteriol.">
        <title>Genome sequences of Pelagibaca bermudensis HTCC2601T and Maritimibacter alkaliphilus HTCC2654T, the type strains of two marine Roseobacter genera.</title>
        <authorList>
            <person name="Thrash J.C."/>
            <person name="Cho J.C."/>
            <person name="Ferriera S."/>
            <person name="Johnson J."/>
            <person name="Vergin K.L."/>
            <person name="Giovannoni S.J."/>
        </authorList>
    </citation>
    <scope>NUCLEOTIDE SEQUENCE [LARGE SCALE GENOMIC DNA]</scope>
    <source>
        <strain evidence="1 2">HTCC2654</strain>
    </source>
</reference>